<dbReference type="AlphaFoldDB" id="A0AAD6GCY2"/>
<evidence type="ECO:0000256" key="2">
    <source>
        <dbReference type="ARBA" id="ARBA00023015"/>
    </source>
</evidence>
<dbReference type="GO" id="GO:0000981">
    <property type="term" value="F:DNA-binding transcription factor activity, RNA polymerase II-specific"/>
    <property type="evidence" value="ECO:0007669"/>
    <property type="project" value="InterPro"/>
</dbReference>
<dbReference type="GO" id="GO:0008270">
    <property type="term" value="F:zinc ion binding"/>
    <property type="evidence" value="ECO:0007669"/>
    <property type="project" value="InterPro"/>
</dbReference>
<evidence type="ECO:0000256" key="4">
    <source>
        <dbReference type="ARBA" id="ARBA00023163"/>
    </source>
</evidence>
<dbReference type="GO" id="GO:0005634">
    <property type="term" value="C:nucleus"/>
    <property type="evidence" value="ECO:0007669"/>
    <property type="project" value="UniProtKB-SubCell"/>
</dbReference>
<dbReference type="InterPro" id="IPR051089">
    <property type="entry name" value="prtT"/>
</dbReference>
<evidence type="ECO:0000256" key="1">
    <source>
        <dbReference type="ARBA" id="ARBA00004123"/>
    </source>
</evidence>
<comment type="caution">
    <text evidence="8">The sequence shown here is derived from an EMBL/GenBank/DDBJ whole genome shotgun (WGS) entry which is preliminary data.</text>
</comment>
<dbReference type="Proteomes" id="UP001220324">
    <property type="component" value="Unassembled WGS sequence"/>
</dbReference>
<evidence type="ECO:0000256" key="5">
    <source>
        <dbReference type="ARBA" id="ARBA00023242"/>
    </source>
</evidence>
<dbReference type="PANTHER" id="PTHR31845">
    <property type="entry name" value="FINGER DOMAIN PROTEIN, PUTATIVE-RELATED"/>
    <property type="match status" value="1"/>
</dbReference>
<feature type="domain" description="Zn(2)-C6 fungal-type" evidence="7">
    <location>
        <begin position="12"/>
        <end position="41"/>
    </location>
</feature>
<evidence type="ECO:0000256" key="6">
    <source>
        <dbReference type="SAM" id="MobiDB-lite"/>
    </source>
</evidence>
<dbReference type="PANTHER" id="PTHR31845:SF10">
    <property type="entry name" value="ZN(II)2CYS6 TRANSCRIPTION FACTOR (EUROFUNG)"/>
    <property type="match status" value="1"/>
</dbReference>
<keyword evidence="5" id="KW-0539">Nucleus</keyword>
<feature type="compositionally biased region" description="Acidic residues" evidence="6">
    <location>
        <begin position="99"/>
        <end position="111"/>
    </location>
</feature>
<keyword evidence="9" id="KW-1185">Reference proteome</keyword>
<organism evidence="8 9">
    <name type="scientific">Penicillium frequentans</name>
    <dbReference type="NCBI Taxonomy" id="3151616"/>
    <lineage>
        <taxon>Eukaryota</taxon>
        <taxon>Fungi</taxon>
        <taxon>Dikarya</taxon>
        <taxon>Ascomycota</taxon>
        <taxon>Pezizomycotina</taxon>
        <taxon>Eurotiomycetes</taxon>
        <taxon>Eurotiomycetidae</taxon>
        <taxon>Eurotiales</taxon>
        <taxon>Aspergillaceae</taxon>
        <taxon>Penicillium</taxon>
    </lineage>
</organism>
<feature type="region of interest" description="Disordered" evidence="6">
    <location>
        <begin position="78"/>
        <end position="111"/>
    </location>
</feature>
<keyword evidence="3" id="KW-0238">DNA-binding</keyword>
<reference evidence="8 9" key="1">
    <citation type="journal article" date="2023" name="IMA Fungus">
        <title>Comparative genomic study of the Penicillium genus elucidates a diverse pangenome and 15 lateral gene transfer events.</title>
        <authorList>
            <person name="Petersen C."/>
            <person name="Sorensen T."/>
            <person name="Nielsen M.R."/>
            <person name="Sondergaard T.E."/>
            <person name="Sorensen J.L."/>
            <person name="Fitzpatrick D.A."/>
            <person name="Frisvad J.C."/>
            <person name="Nielsen K.L."/>
        </authorList>
    </citation>
    <scope>NUCLEOTIDE SEQUENCE [LARGE SCALE GENOMIC DNA]</scope>
    <source>
        <strain evidence="8 9">IBT 35679</strain>
    </source>
</reference>
<dbReference type="PROSITE" id="PS00463">
    <property type="entry name" value="ZN2_CY6_FUNGAL_1"/>
    <property type="match status" value="1"/>
</dbReference>
<feature type="compositionally biased region" description="Polar residues" evidence="6">
    <location>
        <begin position="84"/>
        <end position="98"/>
    </location>
</feature>
<evidence type="ECO:0000313" key="9">
    <source>
        <dbReference type="Proteomes" id="UP001220324"/>
    </source>
</evidence>
<keyword evidence="2" id="KW-0805">Transcription regulation</keyword>
<keyword evidence="4" id="KW-0804">Transcription</keyword>
<gene>
    <name evidence="8" type="ORF">N7494_009508</name>
</gene>
<evidence type="ECO:0000256" key="3">
    <source>
        <dbReference type="ARBA" id="ARBA00023125"/>
    </source>
</evidence>
<evidence type="ECO:0000313" key="8">
    <source>
        <dbReference type="EMBL" id="KAJ5532956.1"/>
    </source>
</evidence>
<protein>
    <recommendedName>
        <fullName evidence="7">Zn(2)-C6 fungal-type domain-containing protein</fullName>
    </recommendedName>
</protein>
<sequence length="603" mass="68513">MDDIPGSRMPKACRTCAKAKVRCEPEPNGVCKRCKRLKKECNGQTPGSHRRTKAAKGNLEVSALEAKLDRMVELLAASEKSRDAQSNTSHSPEQSSTYLDEDSASPDGQDDEAYMDVLRKSILPLFPFIAIPARLTAEQLRREKPFLHLNITMVTCQHAPRQREIAEMVKQYAAEHIVLKGEHGLDLLQGLLLYLSWFITIAPLPRWQSEQSANPENGPVGPHIQPQISAQLDVFMQLAIAQVISLNLNQGVASLRSLDRPLSYLRAFDFHPHLIPARTLEERRIYLGCYYISVMLSICVREMEPVRFTKYTDECCEELTKAMEFPTDAYLVQLIRVMHLGDKVHRTMPIKELDPSAVVSTPLGLIVRGHQAELQQLKSSFSCESLQSGILSLHYQTVEIIIYRICLSEDFSDTQYGDYSTTRLDLLFRCLEAVKSFVYDIHSLPIDLFPFFPFTIWCQFGLTMVTLSRLTLFQGEKIGWDRNYVRSTIDIEQIADMLTKKMKDALTLHLEKNPQKKGASEPPEIFERLIPRLQVFNAVHRMRLEAQEKANIQAPLETLDFSFMLNLPVDVLFPYGHYDGIPGAFDPPSLDPSLAPNLAPRYF</sequence>
<comment type="subcellular location">
    <subcellularLocation>
        <location evidence="1">Nucleus</location>
    </subcellularLocation>
</comment>
<proteinExistence type="predicted"/>
<name>A0AAD6GCY2_9EURO</name>
<dbReference type="SUPFAM" id="SSF57701">
    <property type="entry name" value="Zn2/Cys6 DNA-binding domain"/>
    <property type="match status" value="1"/>
</dbReference>
<dbReference type="CDD" id="cd12148">
    <property type="entry name" value="fungal_TF_MHR"/>
    <property type="match status" value="1"/>
</dbReference>
<dbReference type="CDD" id="cd00067">
    <property type="entry name" value="GAL4"/>
    <property type="match status" value="1"/>
</dbReference>
<dbReference type="InterPro" id="IPR001138">
    <property type="entry name" value="Zn2Cys6_DnaBD"/>
</dbReference>
<dbReference type="InterPro" id="IPR036864">
    <property type="entry name" value="Zn2-C6_fun-type_DNA-bd_sf"/>
</dbReference>
<accession>A0AAD6GCY2</accession>
<dbReference type="GO" id="GO:0000976">
    <property type="term" value="F:transcription cis-regulatory region binding"/>
    <property type="evidence" value="ECO:0007669"/>
    <property type="project" value="TreeGrafter"/>
</dbReference>
<evidence type="ECO:0000259" key="7">
    <source>
        <dbReference type="PROSITE" id="PS00463"/>
    </source>
</evidence>
<dbReference type="EMBL" id="JAQIZZ010000007">
    <property type="protein sequence ID" value="KAJ5532956.1"/>
    <property type="molecule type" value="Genomic_DNA"/>
</dbReference>
<dbReference type="SMART" id="SM00066">
    <property type="entry name" value="GAL4"/>
    <property type="match status" value="1"/>
</dbReference>
<dbReference type="Gene3D" id="4.10.240.10">
    <property type="entry name" value="Zn(2)-C6 fungal-type DNA-binding domain"/>
    <property type="match status" value="1"/>
</dbReference>